<dbReference type="CDD" id="cd06464">
    <property type="entry name" value="ACD_sHsps-like"/>
    <property type="match status" value="1"/>
</dbReference>
<organism evidence="4 5">
    <name type="scientific">Persephonella atlantica</name>
    <dbReference type="NCBI Taxonomy" id="2699429"/>
    <lineage>
        <taxon>Bacteria</taxon>
        <taxon>Pseudomonadati</taxon>
        <taxon>Aquificota</taxon>
        <taxon>Aquificia</taxon>
        <taxon>Aquificales</taxon>
        <taxon>Hydrogenothermaceae</taxon>
        <taxon>Persephonella</taxon>
    </lineage>
</organism>
<keyword evidence="5" id="KW-1185">Reference proteome</keyword>
<evidence type="ECO:0000256" key="1">
    <source>
        <dbReference type="PROSITE-ProRule" id="PRU00285"/>
    </source>
</evidence>
<dbReference type="InterPro" id="IPR002068">
    <property type="entry name" value="A-crystallin/Hsp20_dom"/>
</dbReference>
<dbReference type="InterPro" id="IPR031107">
    <property type="entry name" value="Small_HSP"/>
</dbReference>
<name>A0ABS1GHK6_9AQUI</name>
<feature type="domain" description="SHSP" evidence="3">
    <location>
        <begin position="2"/>
        <end position="112"/>
    </location>
</feature>
<dbReference type="Proteomes" id="UP000772812">
    <property type="component" value="Unassembled WGS sequence"/>
</dbReference>
<dbReference type="Gene3D" id="2.60.40.790">
    <property type="match status" value="1"/>
</dbReference>
<dbReference type="EMBL" id="JAACYA010000001">
    <property type="protein sequence ID" value="MBK3332417.1"/>
    <property type="molecule type" value="Genomic_DNA"/>
</dbReference>
<dbReference type="Pfam" id="PF00011">
    <property type="entry name" value="HSP20"/>
    <property type="match status" value="1"/>
</dbReference>
<proteinExistence type="inferred from homology"/>
<comment type="similarity">
    <text evidence="1 2">Belongs to the small heat shock protein (HSP20) family.</text>
</comment>
<reference evidence="4 5" key="1">
    <citation type="journal article" date="2021" name="Syst. Appl. Microbiol.">
        <title>Persephonella atlantica sp. nov.: How to adapt to physico-chemical gradients in high temperature hydrothermal habitats.</title>
        <authorList>
            <person name="Francois D.X."/>
            <person name="Godfroy A."/>
            <person name="Mathien C."/>
            <person name="Aube J."/>
            <person name="Cathalot C."/>
            <person name="Lesongeur F."/>
            <person name="L'Haridon S."/>
            <person name="Philippon X."/>
            <person name="Roussel E.G."/>
        </authorList>
    </citation>
    <scope>NUCLEOTIDE SEQUENCE [LARGE SCALE GENOMIC DNA]</scope>
    <source>
        <strain evidence="4 5">MO1340</strain>
    </source>
</reference>
<dbReference type="SUPFAM" id="SSF49764">
    <property type="entry name" value="HSP20-like chaperones"/>
    <property type="match status" value="1"/>
</dbReference>
<gene>
    <name evidence="4" type="ORF">GWK41_05000</name>
</gene>
<dbReference type="InterPro" id="IPR008978">
    <property type="entry name" value="HSP20-like_chaperone"/>
</dbReference>
<evidence type="ECO:0000256" key="2">
    <source>
        <dbReference type="RuleBase" id="RU003616"/>
    </source>
</evidence>
<evidence type="ECO:0000313" key="4">
    <source>
        <dbReference type="EMBL" id="MBK3332417.1"/>
    </source>
</evidence>
<evidence type="ECO:0000259" key="3">
    <source>
        <dbReference type="PROSITE" id="PS01031"/>
    </source>
</evidence>
<sequence length="113" mass="12894">MPAIGTQKPPVDIVEDKEEFVIFVDLPGVEPEEIEIKGYDNYLEISGFRKPVCGRSFLLMERFSGKFKRKIVFKTPVDISRAQAYLKNGVLTIKVPKSTGKIMFKTTTIIIRR</sequence>
<protein>
    <submittedName>
        <fullName evidence="4">Hsp20/alpha crystallin family protein</fullName>
    </submittedName>
</protein>
<accession>A0ABS1GHK6</accession>
<evidence type="ECO:0000313" key="5">
    <source>
        <dbReference type="Proteomes" id="UP000772812"/>
    </source>
</evidence>
<dbReference type="PROSITE" id="PS01031">
    <property type="entry name" value="SHSP"/>
    <property type="match status" value="1"/>
</dbReference>
<dbReference type="PANTHER" id="PTHR11527">
    <property type="entry name" value="HEAT-SHOCK PROTEIN 20 FAMILY MEMBER"/>
    <property type="match status" value="1"/>
</dbReference>
<dbReference type="RefSeq" id="WP_200673786.1">
    <property type="nucleotide sequence ID" value="NZ_JAACYA010000001.1"/>
</dbReference>
<comment type="caution">
    <text evidence="4">The sequence shown here is derived from an EMBL/GenBank/DDBJ whole genome shotgun (WGS) entry which is preliminary data.</text>
</comment>